<feature type="chain" id="PRO_5032700161" description="PEP-CTERM sorting domain-containing protein" evidence="1">
    <location>
        <begin position="22"/>
        <end position="235"/>
    </location>
</feature>
<dbReference type="RefSeq" id="WP_169147072.1">
    <property type="nucleotide sequence ID" value="NZ_JABBGA010000016.1"/>
</dbReference>
<sequence>MKRTSLFLLLLNGFAVPAAMASPNLISNGDFSSYYSASQGGWTNYGIPTGWSGITGQIDNATVYQGAMLFATSGPRNPTRDKFYIFQSFTVADAGSYQLTFDFRLNNVSTGTSFNGAKIYLDNMYGSAPGVTPVVVPNTVFSRTYADEYQAILRNGLAPNVWHLAQSVMLDLTAGQHVLYLSSGGMDMAASSATVSFDNVVLAQAGGTVPEPDSTVLLASGLVLAVVMRGRFPGR</sequence>
<name>A0A848GAV5_9RHOO</name>
<gene>
    <name evidence="2" type="ORF">HHL15_17390</name>
</gene>
<proteinExistence type="predicted"/>
<dbReference type="Proteomes" id="UP000580043">
    <property type="component" value="Unassembled WGS sequence"/>
</dbReference>
<dbReference type="AlphaFoldDB" id="A0A848GAV5"/>
<evidence type="ECO:0000313" key="3">
    <source>
        <dbReference type="Proteomes" id="UP000580043"/>
    </source>
</evidence>
<reference evidence="2 3" key="1">
    <citation type="submission" date="2020-04" db="EMBL/GenBank/DDBJ databases">
        <title>Zoogloea sp. G-4-1-14 isolated from soil.</title>
        <authorList>
            <person name="Dahal R.H."/>
        </authorList>
    </citation>
    <scope>NUCLEOTIDE SEQUENCE [LARGE SCALE GENOMIC DNA]</scope>
    <source>
        <strain evidence="2 3">G-4-1-14</strain>
    </source>
</reference>
<keyword evidence="3" id="KW-1185">Reference proteome</keyword>
<keyword evidence="1" id="KW-0732">Signal</keyword>
<evidence type="ECO:0008006" key="4">
    <source>
        <dbReference type="Google" id="ProtNLM"/>
    </source>
</evidence>
<feature type="signal peptide" evidence="1">
    <location>
        <begin position="1"/>
        <end position="21"/>
    </location>
</feature>
<evidence type="ECO:0000256" key="1">
    <source>
        <dbReference type="SAM" id="SignalP"/>
    </source>
</evidence>
<evidence type="ECO:0000313" key="2">
    <source>
        <dbReference type="EMBL" id="NML27533.1"/>
    </source>
</evidence>
<comment type="caution">
    <text evidence="2">The sequence shown here is derived from an EMBL/GenBank/DDBJ whole genome shotgun (WGS) entry which is preliminary data.</text>
</comment>
<protein>
    <recommendedName>
        <fullName evidence="4">PEP-CTERM sorting domain-containing protein</fullName>
    </recommendedName>
</protein>
<accession>A0A848GAV5</accession>
<organism evidence="2 3">
    <name type="scientific">Zoogloea dura</name>
    <dbReference type="NCBI Taxonomy" id="2728840"/>
    <lineage>
        <taxon>Bacteria</taxon>
        <taxon>Pseudomonadati</taxon>
        <taxon>Pseudomonadota</taxon>
        <taxon>Betaproteobacteria</taxon>
        <taxon>Rhodocyclales</taxon>
        <taxon>Zoogloeaceae</taxon>
        <taxon>Zoogloea</taxon>
    </lineage>
</organism>
<dbReference type="EMBL" id="JABBGA010000016">
    <property type="protein sequence ID" value="NML27533.1"/>
    <property type="molecule type" value="Genomic_DNA"/>
</dbReference>
<dbReference type="Gene3D" id="2.60.120.260">
    <property type="entry name" value="Galactose-binding domain-like"/>
    <property type="match status" value="1"/>
</dbReference>